<keyword evidence="2" id="KW-1185">Reference proteome</keyword>
<protein>
    <submittedName>
        <fullName evidence="1">Uncharacterized protein</fullName>
    </submittedName>
</protein>
<comment type="caution">
    <text evidence="1">The sequence shown here is derived from an EMBL/GenBank/DDBJ whole genome shotgun (WGS) entry which is preliminary data.</text>
</comment>
<dbReference type="Proteomes" id="UP001607303">
    <property type="component" value="Unassembled WGS sequence"/>
</dbReference>
<evidence type="ECO:0000313" key="1">
    <source>
        <dbReference type="EMBL" id="KAL2738641.1"/>
    </source>
</evidence>
<proteinExistence type="predicted"/>
<gene>
    <name evidence="1" type="ORF">V1477_012000</name>
</gene>
<reference evidence="1 2" key="1">
    <citation type="journal article" date="2024" name="Ann. Entomol. Soc. Am.">
        <title>Genomic analyses of the southern and eastern yellowjacket wasps (Hymenoptera: Vespidae) reveal evolutionary signatures of social life.</title>
        <authorList>
            <person name="Catto M.A."/>
            <person name="Caine P.B."/>
            <person name="Orr S.E."/>
            <person name="Hunt B.G."/>
            <person name="Goodisman M.A.D."/>
        </authorList>
    </citation>
    <scope>NUCLEOTIDE SEQUENCE [LARGE SCALE GENOMIC DNA]</scope>
    <source>
        <strain evidence="1">232</strain>
        <tissue evidence="1">Head and thorax</tissue>
    </source>
</reference>
<evidence type="ECO:0000313" key="2">
    <source>
        <dbReference type="Proteomes" id="UP001607303"/>
    </source>
</evidence>
<organism evidence="1 2">
    <name type="scientific">Vespula maculifrons</name>
    <name type="common">Eastern yellow jacket</name>
    <name type="synonym">Wasp</name>
    <dbReference type="NCBI Taxonomy" id="7453"/>
    <lineage>
        <taxon>Eukaryota</taxon>
        <taxon>Metazoa</taxon>
        <taxon>Ecdysozoa</taxon>
        <taxon>Arthropoda</taxon>
        <taxon>Hexapoda</taxon>
        <taxon>Insecta</taxon>
        <taxon>Pterygota</taxon>
        <taxon>Neoptera</taxon>
        <taxon>Endopterygota</taxon>
        <taxon>Hymenoptera</taxon>
        <taxon>Apocrita</taxon>
        <taxon>Aculeata</taxon>
        <taxon>Vespoidea</taxon>
        <taxon>Vespidae</taxon>
        <taxon>Vespinae</taxon>
        <taxon>Vespula</taxon>
    </lineage>
</organism>
<accession>A0ABD2C0S7</accession>
<sequence length="171" mass="19153">MPLSETPNEKIPKEGGIRIAANIARESSRGLTIGGRENGPSGPCESCSERSLVRFHLGLCDSRVTSSFSCFPRKFQLPLRDKQGRDYPGCSLLALSPTLRCNFRSRTLPREDCLEDEKKVRAVENAYRMEIGELLIKLDQQLWLLNKMGNYFEAKRASDDPVPEFSSGLEG</sequence>
<dbReference type="AlphaFoldDB" id="A0ABD2C0S7"/>
<name>A0ABD2C0S7_VESMC</name>
<dbReference type="EMBL" id="JAYRBN010000063">
    <property type="protein sequence ID" value="KAL2738641.1"/>
    <property type="molecule type" value="Genomic_DNA"/>
</dbReference>